<dbReference type="PANTHER" id="PTHR13308:SF5">
    <property type="entry name" value="NEDD4-BINDING PROTEIN 2-LIKE 1"/>
    <property type="match status" value="1"/>
</dbReference>
<feature type="region of interest" description="Disordered" evidence="1">
    <location>
        <begin position="170"/>
        <end position="292"/>
    </location>
</feature>
<name>M3XGQ2_LATCH</name>
<dbReference type="OrthoDB" id="3231855at2759"/>
<dbReference type="Gene3D" id="3.40.50.300">
    <property type="entry name" value="P-loop containing nucleotide triphosphate hydrolases"/>
    <property type="match status" value="1"/>
</dbReference>
<protein>
    <submittedName>
        <fullName evidence="2">NEDD4 binding protein 2 like 1</fullName>
    </submittedName>
</protein>
<reference evidence="3" key="1">
    <citation type="submission" date="2011-08" db="EMBL/GenBank/DDBJ databases">
        <title>The draft genome of Latimeria chalumnae.</title>
        <authorList>
            <person name="Di Palma F."/>
            <person name="Alfoldi J."/>
            <person name="Johnson J."/>
            <person name="Berlin A."/>
            <person name="Gnerre S."/>
            <person name="Jaffe D."/>
            <person name="MacCallum I."/>
            <person name="Young S."/>
            <person name="Walker B.J."/>
            <person name="Lander E."/>
            <person name="Lindblad-Toh K."/>
        </authorList>
    </citation>
    <scope>NUCLEOTIDE SEQUENCE [LARGE SCALE GENOMIC DNA]</scope>
    <source>
        <strain evidence="3">Wild caught</strain>
    </source>
</reference>
<evidence type="ECO:0000313" key="2">
    <source>
        <dbReference type="Ensembl" id="ENSLACP00000021908.1"/>
    </source>
</evidence>
<reference evidence="2" key="3">
    <citation type="submission" date="2025-09" db="UniProtKB">
        <authorList>
            <consortium name="Ensembl"/>
        </authorList>
    </citation>
    <scope>IDENTIFICATION</scope>
</reference>
<dbReference type="HOGENOM" id="CLU_083043_1_0_1"/>
<organism evidence="2 3">
    <name type="scientific">Latimeria chalumnae</name>
    <name type="common">Coelacanth</name>
    <dbReference type="NCBI Taxonomy" id="7897"/>
    <lineage>
        <taxon>Eukaryota</taxon>
        <taxon>Metazoa</taxon>
        <taxon>Chordata</taxon>
        <taxon>Craniata</taxon>
        <taxon>Vertebrata</taxon>
        <taxon>Euteleostomi</taxon>
        <taxon>Coelacanthiformes</taxon>
        <taxon>Coelacanthidae</taxon>
        <taxon>Latimeria</taxon>
    </lineage>
</organism>
<dbReference type="EMBL" id="AFYH01160856">
    <property type="status" value="NOT_ANNOTATED_CDS"/>
    <property type="molecule type" value="Genomic_DNA"/>
</dbReference>
<accession>M3XGQ2</accession>
<dbReference type="GeneID" id="102350207"/>
<feature type="compositionally biased region" description="Basic and acidic residues" evidence="1">
    <location>
        <begin position="236"/>
        <end position="245"/>
    </location>
</feature>
<feature type="compositionally biased region" description="Polar residues" evidence="1">
    <location>
        <begin position="176"/>
        <end position="205"/>
    </location>
</feature>
<sequence>MGESLAHSFGRLNLNAKQDRHRRGRKKKLFLLRGLPGSGKTTLARQLKHEFPSAVIFSTDDYFIDKDGRYFFERDRLGKAHEWNQTRARTAMKQGKSPIIIDNTNIQAWEMKPYVNMALKNDYEVTFREPDTYWKFNTRELERKNTHNVPREKIERMKEQYTCDISIDDVLDSEDPTSNSRLQGATFPRNTDYFNSEPPSTNTRYSDTRTNRGSHHTPTDRGAYSHTNRGSHHTRTNRDSHHTPTDRGAYSHTTRGSHHTHTNRGSHHTPTDRDAYSHTNRGSHHTRASRGL</sequence>
<dbReference type="AlphaFoldDB" id="M3XGQ2"/>
<dbReference type="FunCoup" id="M3XGQ2">
    <property type="interactions" value="20"/>
</dbReference>
<dbReference type="GeneTree" id="ENSGT00940000164462"/>
<dbReference type="eggNOG" id="KOG2401">
    <property type="taxonomic scope" value="Eukaryota"/>
</dbReference>
<feature type="compositionally biased region" description="Basic residues" evidence="1">
    <location>
        <begin position="255"/>
        <end position="267"/>
    </location>
</feature>
<dbReference type="EMBL" id="AFYH01160858">
    <property type="status" value="NOT_ANNOTATED_CDS"/>
    <property type="molecule type" value="Genomic_DNA"/>
</dbReference>
<dbReference type="PANTHER" id="PTHR13308">
    <property type="entry name" value="NEDD4-BINDING PROTEIN 2-LIKE 1"/>
    <property type="match status" value="1"/>
</dbReference>
<dbReference type="OMA" id="GYWNTYS"/>
<gene>
    <name evidence="2" type="primary">LOC102350207</name>
</gene>
<dbReference type="Proteomes" id="UP000008672">
    <property type="component" value="Unassembled WGS sequence"/>
</dbReference>
<dbReference type="InterPro" id="IPR026302">
    <property type="entry name" value="NEDD4-bd_p2"/>
</dbReference>
<dbReference type="Ensembl" id="ENSLACT00000026315.1">
    <property type="protein sequence ID" value="ENSLACP00000021908.1"/>
    <property type="gene ID" value="ENSLACG00000022226.1"/>
</dbReference>
<dbReference type="InterPro" id="IPR027417">
    <property type="entry name" value="P-loop_NTPase"/>
</dbReference>
<dbReference type="Pfam" id="PF13671">
    <property type="entry name" value="AAA_33"/>
    <property type="match status" value="1"/>
</dbReference>
<dbReference type="EMBL" id="AFYH01160855">
    <property type="status" value="NOT_ANNOTATED_CDS"/>
    <property type="molecule type" value="Genomic_DNA"/>
</dbReference>
<feature type="compositionally biased region" description="Basic residues" evidence="1">
    <location>
        <begin position="281"/>
        <end position="292"/>
    </location>
</feature>
<evidence type="ECO:0000256" key="1">
    <source>
        <dbReference type="SAM" id="MobiDB-lite"/>
    </source>
</evidence>
<keyword evidence="3" id="KW-1185">Reference proteome</keyword>
<evidence type="ECO:0000313" key="3">
    <source>
        <dbReference type="Proteomes" id="UP000008672"/>
    </source>
</evidence>
<dbReference type="SUPFAM" id="SSF52540">
    <property type="entry name" value="P-loop containing nucleoside triphosphate hydrolases"/>
    <property type="match status" value="1"/>
</dbReference>
<dbReference type="InParanoid" id="M3XGQ2"/>
<dbReference type="EMBL" id="AFYH01160857">
    <property type="status" value="NOT_ANNOTATED_CDS"/>
    <property type="molecule type" value="Genomic_DNA"/>
</dbReference>
<proteinExistence type="predicted"/>
<dbReference type="STRING" id="7897.ENSLACP00000021908"/>
<dbReference type="EMBL" id="AFYH01160854">
    <property type="status" value="NOT_ANNOTATED_CDS"/>
    <property type="molecule type" value="Genomic_DNA"/>
</dbReference>
<dbReference type="KEGG" id="lcm:102350207"/>
<reference evidence="2" key="2">
    <citation type="submission" date="2025-08" db="UniProtKB">
        <authorList>
            <consortium name="Ensembl"/>
        </authorList>
    </citation>
    <scope>IDENTIFICATION</scope>
</reference>
<dbReference type="RefSeq" id="XP_006005374.1">
    <property type="nucleotide sequence ID" value="XM_006005312.3"/>
</dbReference>